<dbReference type="AlphaFoldDB" id="A0A087UVD4"/>
<dbReference type="Proteomes" id="UP000054359">
    <property type="component" value="Unassembled WGS sequence"/>
</dbReference>
<feature type="non-terminal residue" evidence="2">
    <location>
        <position position="179"/>
    </location>
</feature>
<keyword evidence="1" id="KW-0175">Coiled coil</keyword>
<evidence type="ECO:0000256" key="1">
    <source>
        <dbReference type="SAM" id="Coils"/>
    </source>
</evidence>
<evidence type="ECO:0000313" key="2">
    <source>
        <dbReference type="EMBL" id="KFM81323.1"/>
    </source>
</evidence>
<keyword evidence="3" id="KW-1185">Reference proteome</keyword>
<dbReference type="GO" id="GO:0008285">
    <property type="term" value="P:negative regulation of cell population proliferation"/>
    <property type="evidence" value="ECO:0007669"/>
    <property type="project" value="TreeGrafter"/>
</dbReference>
<accession>A0A087UVD4</accession>
<gene>
    <name evidence="2" type="ORF">X975_03955</name>
</gene>
<protein>
    <submittedName>
        <fullName evidence="2">Uncharacterized protein</fullName>
    </submittedName>
</protein>
<dbReference type="InterPro" id="IPR007483">
    <property type="entry name" value="Hamartin"/>
</dbReference>
<sequence>MVHCQKLEKDAVFLSKQLILLQELNSRYKEKIEMMKEPPLPDIELDLLQEASVIEIRDLKQKLDVKISHLDVYKSKVMELEQQCNTMRSKLKEQAQMNEDMKSFHRDEIAARNEYASDLKRISIQQDAHILNLYKEIDSLSEKIKILEKQQNVEASMIMNSSDSTAYSQVTEQFSGSLS</sequence>
<reference evidence="2 3" key="1">
    <citation type="submission" date="2013-11" db="EMBL/GenBank/DDBJ databases">
        <title>Genome sequencing of Stegodyphus mimosarum.</title>
        <authorList>
            <person name="Bechsgaard J."/>
        </authorList>
    </citation>
    <scope>NUCLEOTIDE SEQUENCE [LARGE SCALE GENOMIC DNA]</scope>
</reference>
<dbReference type="PANTHER" id="PTHR15154">
    <property type="entry name" value="HAMARTIN"/>
    <property type="match status" value="1"/>
</dbReference>
<dbReference type="EMBL" id="KK121838">
    <property type="protein sequence ID" value="KFM81323.1"/>
    <property type="molecule type" value="Genomic_DNA"/>
</dbReference>
<organism evidence="2 3">
    <name type="scientific">Stegodyphus mimosarum</name>
    <name type="common">African social velvet spider</name>
    <dbReference type="NCBI Taxonomy" id="407821"/>
    <lineage>
        <taxon>Eukaryota</taxon>
        <taxon>Metazoa</taxon>
        <taxon>Ecdysozoa</taxon>
        <taxon>Arthropoda</taxon>
        <taxon>Chelicerata</taxon>
        <taxon>Arachnida</taxon>
        <taxon>Araneae</taxon>
        <taxon>Araneomorphae</taxon>
        <taxon>Entelegynae</taxon>
        <taxon>Eresoidea</taxon>
        <taxon>Eresidae</taxon>
        <taxon>Stegodyphus</taxon>
    </lineage>
</organism>
<dbReference type="GO" id="GO:0051726">
    <property type="term" value="P:regulation of cell cycle"/>
    <property type="evidence" value="ECO:0007669"/>
    <property type="project" value="TreeGrafter"/>
</dbReference>
<dbReference type="OrthoDB" id="10390206at2759"/>
<evidence type="ECO:0000313" key="3">
    <source>
        <dbReference type="Proteomes" id="UP000054359"/>
    </source>
</evidence>
<dbReference type="GO" id="GO:0033596">
    <property type="term" value="C:TSC1-TSC2 complex"/>
    <property type="evidence" value="ECO:0007669"/>
    <property type="project" value="TreeGrafter"/>
</dbReference>
<dbReference type="GO" id="GO:0032007">
    <property type="term" value="P:negative regulation of TOR signaling"/>
    <property type="evidence" value="ECO:0007669"/>
    <property type="project" value="TreeGrafter"/>
</dbReference>
<dbReference type="PANTHER" id="PTHR15154:SF2">
    <property type="entry name" value="HAMARTIN"/>
    <property type="match status" value="1"/>
</dbReference>
<feature type="coiled-coil region" evidence="1">
    <location>
        <begin position="70"/>
        <end position="97"/>
    </location>
</feature>
<name>A0A087UVD4_STEMI</name>
<proteinExistence type="predicted"/>